<dbReference type="InterPro" id="IPR029058">
    <property type="entry name" value="AB_hydrolase_fold"/>
</dbReference>
<evidence type="ECO:0000259" key="2">
    <source>
        <dbReference type="Pfam" id="PF00135"/>
    </source>
</evidence>
<feature type="chain" id="PRO_5024429383" description="Carboxylesterase type B domain-containing protein" evidence="1">
    <location>
        <begin position="28"/>
        <end position="544"/>
    </location>
</feature>
<gene>
    <name evidence="3" type="ORF">FH972_025067</name>
</gene>
<feature type="signal peptide" evidence="1">
    <location>
        <begin position="1"/>
        <end position="27"/>
    </location>
</feature>
<reference evidence="3 4" key="1">
    <citation type="submission" date="2019-06" db="EMBL/GenBank/DDBJ databases">
        <title>A chromosomal-level reference genome of Carpinus fangiana (Coryloideae, Betulaceae).</title>
        <authorList>
            <person name="Yang X."/>
            <person name="Wang Z."/>
            <person name="Zhang L."/>
            <person name="Hao G."/>
            <person name="Liu J."/>
            <person name="Yang Y."/>
        </authorList>
    </citation>
    <scope>NUCLEOTIDE SEQUENCE [LARGE SCALE GENOMIC DNA]</scope>
    <source>
        <strain evidence="3">Cfa_2016G</strain>
        <tissue evidence="3">Leaf</tissue>
    </source>
</reference>
<organism evidence="3 4">
    <name type="scientific">Carpinus fangiana</name>
    <dbReference type="NCBI Taxonomy" id="176857"/>
    <lineage>
        <taxon>Eukaryota</taxon>
        <taxon>Viridiplantae</taxon>
        <taxon>Streptophyta</taxon>
        <taxon>Embryophyta</taxon>
        <taxon>Tracheophyta</taxon>
        <taxon>Spermatophyta</taxon>
        <taxon>Magnoliopsida</taxon>
        <taxon>eudicotyledons</taxon>
        <taxon>Gunneridae</taxon>
        <taxon>Pentapetalae</taxon>
        <taxon>rosids</taxon>
        <taxon>fabids</taxon>
        <taxon>Fagales</taxon>
        <taxon>Betulaceae</taxon>
        <taxon>Carpinus</taxon>
    </lineage>
</organism>
<dbReference type="Pfam" id="PF00135">
    <property type="entry name" value="COesterase"/>
    <property type="match status" value="1"/>
</dbReference>
<accession>A0A5N6KZY6</accession>
<dbReference type="AlphaFoldDB" id="A0A5N6KZY6"/>
<keyword evidence="1" id="KW-0732">Signal</keyword>
<sequence length="544" mass="59501">MLNIPKHAVVFTLAFALHSFAAPLSSSAPPTVKISNGTVIGSTQGAIDTFYGIPYADPPTGTQRLRPARVLTQPFGTITATAQPKSCPQFASQGLAAPDDPTQSEDCLIVNIQRPSVICQDAKLPVVLWIHGGGFEIGDANSDASMFIQKSIDLGQPFIFVALQYRLGAFGFLAGKEMRDDHATNIGLRDQRLAMEWVQDNIQAFGGDPSKGESAGAASVYDHLIINNGDNSYKNGTLFRAAIMHSGAALPSLEVTHSKPQDVYDTVVRAAGCSTTSDTLDCLRQLPYAQFLEAANSLPNAFGYRALDLAYAPRPDPSTEFFSVSPEEAMVTGKYARVPIITGNQEDEGPFFALYQFDLKNTDDLVDYLLSYFPLATKRDIVQLVATYPNDPRAGAPYNTGTDWILYPQFKRLASIIGDLDFILVRRCYLDEVWSTVPAWSFLGTYLSGSPVLGTTHVADLLEIFGGIPVSQPVDAMRTYYTSFFNHMDPNAISSAATALEWPQYNTTTRPLMNYGAAENTITTDDFRQPSAEQICVDRQRFRI</sequence>
<dbReference type="InterPro" id="IPR050309">
    <property type="entry name" value="Type-B_Carboxylest/Lipase"/>
</dbReference>
<evidence type="ECO:0000256" key="1">
    <source>
        <dbReference type="SAM" id="SignalP"/>
    </source>
</evidence>
<dbReference type="PANTHER" id="PTHR11559">
    <property type="entry name" value="CARBOXYLESTERASE"/>
    <property type="match status" value="1"/>
</dbReference>
<comment type="caution">
    <text evidence="3">The sequence shown here is derived from an EMBL/GenBank/DDBJ whole genome shotgun (WGS) entry which is preliminary data.</text>
</comment>
<dbReference type="Proteomes" id="UP000327013">
    <property type="component" value="Unassembled WGS sequence"/>
</dbReference>
<keyword evidence="4" id="KW-1185">Reference proteome</keyword>
<name>A0A5N6KZY6_9ROSI</name>
<dbReference type="Gene3D" id="3.40.50.1820">
    <property type="entry name" value="alpha/beta hydrolase"/>
    <property type="match status" value="1"/>
</dbReference>
<evidence type="ECO:0000313" key="3">
    <source>
        <dbReference type="EMBL" id="KAB8437388.1"/>
    </source>
</evidence>
<dbReference type="InterPro" id="IPR002018">
    <property type="entry name" value="CarbesteraseB"/>
</dbReference>
<dbReference type="SUPFAM" id="SSF53474">
    <property type="entry name" value="alpha/beta-Hydrolases"/>
    <property type="match status" value="1"/>
</dbReference>
<dbReference type="EMBL" id="VIBQ01000036">
    <property type="protein sequence ID" value="KAB8437388.1"/>
    <property type="molecule type" value="Genomic_DNA"/>
</dbReference>
<proteinExistence type="predicted"/>
<dbReference type="OrthoDB" id="1751020at2759"/>
<evidence type="ECO:0000313" key="4">
    <source>
        <dbReference type="Proteomes" id="UP000327013"/>
    </source>
</evidence>
<protein>
    <recommendedName>
        <fullName evidence="2">Carboxylesterase type B domain-containing protein</fullName>
    </recommendedName>
</protein>
<feature type="domain" description="Carboxylesterase type B" evidence="2">
    <location>
        <begin position="29"/>
        <end position="520"/>
    </location>
</feature>